<dbReference type="InterPro" id="IPR029058">
    <property type="entry name" value="AB_hydrolase_fold"/>
</dbReference>
<feature type="domain" description="AB hydrolase-1" evidence="1">
    <location>
        <begin position="30"/>
        <end position="285"/>
    </location>
</feature>
<dbReference type="PANTHER" id="PTHR45763">
    <property type="entry name" value="HYDROLASE, ALPHA/BETA FOLD FAMILY PROTEIN, EXPRESSED-RELATED"/>
    <property type="match status" value="1"/>
</dbReference>
<dbReference type="ESTHER" id="9euro-a0a225ac49">
    <property type="family name" value="Fungal-D14-Strigolactone-R"/>
</dbReference>
<dbReference type="Proteomes" id="UP000214365">
    <property type="component" value="Unassembled WGS sequence"/>
</dbReference>
<keyword evidence="3" id="KW-1185">Reference proteome</keyword>
<dbReference type="AlphaFoldDB" id="A0A225AC49"/>
<protein>
    <recommendedName>
        <fullName evidence="1">AB hydrolase-1 domain-containing protein</fullName>
    </recommendedName>
</protein>
<gene>
    <name evidence="2" type="ORF">UA08_06783</name>
</gene>
<dbReference type="PANTHER" id="PTHR45763:SF46">
    <property type="entry name" value="AB HYDROLASE-1 DOMAIN-CONTAINING PROTEIN"/>
    <property type="match status" value="1"/>
</dbReference>
<dbReference type="Pfam" id="PF00561">
    <property type="entry name" value="Abhydrolase_1"/>
    <property type="match status" value="1"/>
</dbReference>
<evidence type="ECO:0000259" key="1">
    <source>
        <dbReference type="Pfam" id="PF00561"/>
    </source>
</evidence>
<dbReference type="RefSeq" id="XP_020118051.1">
    <property type="nucleotide sequence ID" value="XM_020269099.1"/>
</dbReference>
<dbReference type="Gene3D" id="3.40.50.1820">
    <property type="entry name" value="alpha/beta hydrolase"/>
    <property type="match status" value="1"/>
</dbReference>
<sequence>MAYQLQNLQLPDGRNLDYSVAGPEDAKISLIWIHGTPGAAIPVPTVVTACAKKGIKVIAFSRPGYGGSTRRKGRRVIDAVDDIQYLKEHLGVKQCLVGGWSGGGPHTLACAARLPGCLAAVTFAGGAPYHAEGLDYLAGQGEDNVQEFSAAIQGEAQLRAFCEPQREALIQSDLEAVMAALDSLLPPVDNECMKQNRDTIGQNMVDVMCEAFRLGCDGWIDDDLENIGADSWGFELSEVKVPVLILQGDLDKMVPYAHGKWLADHLPQDKVRRHLMQGHGHISILANVDDIIDELLTEAKL</sequence>
<dbReference type="GeneID" id="31006538"/>
<dbReference type="EMBL" id="LFMY01000010">
    <property type="protein sequence ID" value="OKL57930.1"/>
    <property type="molecule type" value="Genomic_DNA"/>
</dbReference>
<reference evidence="2 3" key="1">
    <citation type="submission" date="2015-06" db="EMBL/GenBank/DDBJ databases">
        <title>Talaromyces atroroseus IBT 11181 draft genome.</title>
        <authorList>
            <person name="Rasmussen K.B."/>
            <person name="Rasmussen S."/>
            <person name="Petersen B."/>
            <person name="Sicheritz-Ponten T."/>
            <person name="Mortensen U.H."/>
            <person name="Thrane U."/>
        </authorList>
    </citation>
    <scope>NUCLEOTIDE SEQUENCE [LARGE SCALE GENOMIC DNA]</scope>
    <source>
        <strain evidence="2 3">IBT 11181</strain>
    </source>
</reference>
<comment type="caution">
    <text evidence="2">The sequence shown here is derived from an EMBL/GenBank/DDBJ whole genome shotgun (WGS) entry which is preliminary data.</text>
</comment>
<organism evidence="2 3">
    <name type="scientific">Talaromyces atroroseus</name>
    <dbReference type="NCBI Taxonomy" id="1441469"/>
    <lineage>
        <taxon>Eukaryota</taxon>
        <taxon>Fungi</taxon>
        <taxon>Dikarya</taxon>
        <taxon>Ascomycota</taxon>
        <taxon>Pezizomycotina</taxon>
        <taxon>Eurotiomycetes</taxon>
        <taxon>Eurotiomycetidae</taxon>
        <taxon>Eurotiales</taxon>
        <taxon>Trichocomaceae</taxon>
        <taxon>Talaromyces</taxon>
        <taxon>Talaromyces sect. Trachyspermi</taxon>
    </lineage>
</organism>
<evidence type="ECO:0000313" key="2">
    <source>
        <dbReference type="EMBL" id="OKL57930.1"/>
    </source>
</evidence>
<evidence type="ECO:0000313" key="3">
    <source>
        <dbReference type="Proteomes" id="UP000214365"/>
    </source>
</evidence>
<dbReference type="STRING" id="1441469.A0A225AC49"/>
<dbReference type="InterPro" id="IPR000073">
    <property type="entry name" value="AB_hydrolase_1"/>
</dbReference>
<name>A0A225AC49_TALAT</name>
<dbReference type="SUPFAM" id="SSF53474">
    <property type="entry name" value="alpha/beta-Hydrolases"/>
    <property type="match status" value="1"/>
</dbReference>
<dbReference type="OrthoDB" id="294702at2759"/>
<proteinExistence type="predicted"/>
<accession>A0A225AC49</accession>